<protein>
    <submittedName>
        <fullName evidence="1">Uncharacterized protein</fullName>
    </submittedName>
</protein>
<proteinExistence type="predicted"/>
<evidence type="ECO:0000313" key="2">
    <source>
        <dbReference type="Proteomes" id="UP000322530"/>
    </source>
</evidence>
<accession>A0A5A5TA22</accession>
<organism evidence="1 2">
    <name type="scientific">Dictyobacter arantiisoli</name>
    <dbReference type="NCBI Taxonomy" id="2014874"/>
    <lineage>
        <taxon>Bacteria</taxon>
        <taxon>Bacillati</taxon>
        <taxon>Chloroflexota</taxon>
        <taxon>Ktedonobacteria</taxon>
        <taxon>Ktedonobacterales</taxon>
        <taxon>Dictyobacteraceae</taxon>
        <taxon>Dictyobacter</taxon>
    </lineage>
</organism>
<comment type="caution">
    <text evidence="1">The sequence shown here is derived from an EMBL/GenBank/DDBJ whole genome shotgun (WGS) entry which is preliminary data.</text>
</comment>
<dbReference type="Proteomes" id="UP000322530">
    <property type="component" value="Unassembled WGS sequence"/>
</dbReference>
<name>A0A5A5TA22_9CHLR</name>
<reference evidence="1 2" key="1">
    <citation type="submission" date="2019-01" db="EMBL/GenBank/DDBJ databases">
        <title>Draft genome sequence of Dictyobacter sp. Uno17.</title>
        <authorList>
            <person name="Wang C.M."/>
            <person name="Zheng Y."/>
            <person name="Sakai Y."/>
            <person name="Abe K."/>
            <person name="Yokota A."/>
            <person name="Yabe S."/>
        </authorList>
    </citation>
    <scope>NUCLEOTIDE SEQUENCE [LARGE SCALE GENOMIC DNA]</scope>
    <source>
        <strain evidence="1 2">Uno17</strain>
    </source>
</reference>
<gene>
    <name evidence="1" type="ORF">KDI_14270</name>
</gene>
<sequence length="91" mass="10540">MGIITNKEARILPMWKCRDFGAILFMRNRYYVQPLTEQIFLIRERQSASGGPGPNDRLVRSFSVRHDAYMFVGKMNTEDAEQNAQAEKSQL</sequence>
<dbReference type="AlphaFoldDB" id="A0A5A5TA22"/>
<dbReference type="EMBL" id="BIXY01000015">
    <property type="protein sequence ID" value="GCF07863.1"/>
    <property type="molecule type" value="Genomic_DNA"/>
</dbReference>
<evidence type="ECO:0000313" key="1">
    <source>
        <dbReference type="EMBL" id="GCF07863.1"/>
    </source>
</evidence>
<keyword evidence="2" id="KW-1185">Reference proteome</keyword>